<keyword evidence="8 9" id="KW-0472">Membrane</keyword>
<evidence type="ECO:0000256" key="4">
    <source>
        <dbReference type="ARBA" id="ARBA00022692"/>
    </source>
</evidence>
<name>A0A2H0N2U4_9BACT</name>
<feature type="domain" description="Protein translocase subunit SecDF P1" evidence="11">
    <location>
        <begin position="81"/>
        <end position="136"/>
    </location>
</feature>
<dbReference type="NCBIfam" id="TIGR01129">
    <property type="entry name" value="secD"/>
    <property type="match status" value="1"/>
</dbReference>
<comment type="caution">
    <text evidence="13">The sequence shown here is derived from an EMBL/GenBank/DDBJ whole genome shotgun (WGS) entry which is preliminary data.</text>
</comment>
<dbReference type="GO" id="GO:0065002">
    <property type="term" value="P:intracellular protein transmembrane transport"/>
    <property type="evidence" value="ECO:0007669"/>
    <property type="project" value="UniProtKB-UniRule"/>
</dbReference>
<comment type="subunit">
    <text evidence="9">Forms a complex with SecF. Part of the essential Sec protein translocation apparatus which comprises SecA, SecYEG and auxiliary proteins SecDF. Other proteins may also be involved.</text>
</comment>
<evidence type="ECO:0000259" key="12">
    <source>
        <dbReference type="Pfam" id="PF22599"/>
    </source>
</evidence>
<gene>
    <name evidence="9 13" type="primary">secD</name>
    <name evidence="13" type="ORF">COV62_01460</name>
</gene>
<feature type="domain" description="SecDF P1 head subdomain" evidence="12">
    <location>
        <begin position="177"/>
        <end position="288"/>
    </location>
</feature>
<dbReference type="EMBL" id="PCWK01000038">
    <property type="protein sequence ID" value="PIR02435.1"/>
    <property type="molecule type" value="Genomic_DNA"/>
</dbReference>
<evidence type="ECO:0000256" key="3">
    <source>
        <dbReference type="ARBA" id="ARBA00022475"/>
    </source>
</evidence>
<evidence type="ECO:0000259" key="11">
    <source>
        <dbReference type="Pfam" id="PF21760"/>
    </source>
</evidence>
<dbReference type="Gene3D" id="3.30.70.3400">
    <property type="match status" value="1"/>
</dbReference>
<organism evidence="13 14">
    <name type="scientific">Candidatus Nealsonbacteria bacterium CG11_big_fil_rev_8_21_14_0_20_35_11</name>
    <dbReference type="NCBI Taxonomy" id="1974713"/>
    <lineage>
        <taxon>Bacteria</taxon>
        <taxon>Candidatus Nealsoniibacteriota</taxon>
    </lineage>
</organism>
<dbReference type="InterPro" id="IPR022646">
    <property type="entry name" value="SecD/SecF_CS"/>
</dbReference>
<dbReference type="GO" id="GO:0006605">
    <property type="term" value="P:protein targeting"/>
    <property type="evidence" value="ECO:0007669"/>
    <property type="project" value="UniProtKB-UniRule"/>
</dbReference>
<evidence type="ECO:0000256" key="9">
    <source>
        <dbReference type="HAMAP-Rule" id="MF_01463"/>
    </source>
</evidence>
<feature type="transmembrane region" description="Helical" evidence="9">
    <location>
        <begin position="312"/>
        <end position="330"/>
    </location>
</feature>
<proteinExistence type="inferred from homology"/>
<dbReference type="NCBIfam" id="TIGR00916">
    <property type="entry name" value="2A0604s01"/>
    <property type="match status" value="1"/>
</dbReference>
<feature type="transmembrane region" description="Helical" evidence="9">
    <location>
        <begin position="413"/>
        <end position="429"/>
    </location>
</feature>
<dbReference type="Pfam" id="PF21760">
    <property type="entry name" value="SecD_1st"/>
    <property type="match status" value="1"/>
</dbReference>
<dbReference type="GO" id="GO:0005886">
    <property type="term" value="C:plasma membrane"/>
    <property type="evidence" value="ECO:0007669"/>
    <property type="project" value="UniProtKB-SubCell"/>
</dbReference>
<dbReference type="Pfam" id="PF22599">
    <property type="entry name" value="SecDF_P1_head"/>
    <property type="match status" value="1"/>
</dbReference>
<evidence type="ECO:0000256" key="5">
    <source>
        <dbReference type="ARBA" id="ARBA00022927"/>
    </source>
</evidence>
<keyword evidence="6 9" id="KW-1133">Transmembrane helix</keyword>
<evidence type="ECO:0000313" key="13">
    <source>
        <dbReference type="EMBL" id="PIR02435.1"/>
    </source>
</evidence>
<dbReference type="PANTHER" id="PTHR30081">
    <property type="entry name" value="PROTEIN-EXPORT MEMBRANE PROTEIN SEC"/>
    <property type="match status" value="1"/>
</dbReference>
<dbReference type="PRINTS" id="PR00702">
    <property type="entry name" value="ACRIFLAVINRP"/>
</dbReference>
<dbReference type="Pfam" id="PF07549">
    <property type="entry name" value="Sec_GG"/>
    <property type="match status" value="1"/>
</dbReference>
<dbReference type="HAMAP" id="MF_01463_B">
    <property type="entry name" value="SecD_B"/>
    <property type="match status" value="1"/>
</dbReference>
<keyword evidence="2 9" id="KW-0813">Transport</keyword>
<dbReference type="InterPro" id="IPR001036">
    <property type="entry name" value="Acrflvin-R"/>
</dbReference>
<dbReference type="InterPro" id="IPR055344">
    <property type="entry name" value="SecD_SecF_C_bact"/>
</dbReference>
<evidence type="ECO:0000313" key="14">
    <source>
        <dbReference type="Proteomes" id="UP000231139"/>
    </source>
</evidence>
<dbReference type="GO" id="GO:0043952">
    <property type="term" value="P:protein transport by the Sec complex"/>
    <property type="evidence" value="ECO:0007669"/>
    <property type="project" value="UniProtKB-UniRule"/>
</dbReference>
<reference evidence="13 14" key="1">
    <citation type="submission" date="2017-09" db="EMBL/GenBank/DDBJ databases">
        <title>Depth-based differentiation of microbial function through sediment-hosted aquifers and enrichment of novel symbionts in the deep terrestrial subsurface.</title>
        <authorList>
            <person name="Probst A.J."/>
            <person name="Ladd B."/>
            <person name="Jarett J.K."/>
            <person name="Geller-Mcgrath D.E."/>
            <person name="Sieber C.M."/>
            <person name="Emerson J.B."/>
            <person name="Anantharaman K."/>
            <person name="Thomas B.C."/>
            <person name="Malmstrom R."/>
            <person name="Stieglmeier M."/>
            <person name="Klingl A."/>
            <person name="Woyke T."/>
            <person name="Ryan C.M."/>
            <person name="Banfield J.F."/>
        </authorList>
    </citation>
    <scope>NUCLEOTIDE SEQUENCE [LARGE SCALE GENOMIC DNA]</scope>
    <source>
        <strain evidence="13">CG11_big_fil_rev_8_21_14_0_20_35_11</strain>
    </source>
</reference>
<dbReference type="InterPro" id="IPR005791">
    <property type="entry name" value="SecD"/>
</dbReference>
<dbReference type="GO" id="GO:0015450">
    <property type="term" value="F:protein-transporting ATPase activity"/>
    <property type="evidence" value="ECO:0007669"/>
    <property type="project" value="InterPro"/>
</dbReference>
<evidence type="ECO:0000256" key="2">
    <source>
        <dbReference type="ARBA" id="ARBA00022448"/>
    </source>
</evidence>
<evidence type="ECO:0000256" key="6">
    <source>
        <dbReference type="ARBA" id="ARBA00022989"/>
    </source>
</evidence>
<feature type="transmembrane region" description="Helical" evidence="9">
    <location>
        <begin position="435"/>
        <end position="458"/>
    </location>
</feature>
<keyword evidence="4 9" id="KW-0812">Transmembrane</keyword>
<feature type="domain" description="Protein export membrane protein SecD/SecF C-terminal" evidence="10">
    <location>
        <begin position="294"/>
        <end position="461"/>
    </location>
</feature>
<dbReference type="Pfam" id="PF02355">
    <property type="entry name" value="SecD_SecF_C"/>
    <property type="match status" value="1"/>
</dbReference>
<evidence type="ECO:0000256" key="7">
    <source>
        <dbReference type="ARBA" id="ARBA00023010"/>
    </source>
</evidence>
<protein>
    <recommendedName>
        <fullName evidence="9">Protein translocase subunit SecD</fullName>
    </recommendedName>
</protein>
<evidence type="ECO:0000256" key="1">
    <source>
        <dbReference type="ARBA" id="ARBA00004651"/>
    </source>
</evidence>
<comment type="caution">
    <text evidence="9">Lacks conserved residue(s) required for the propagation of feature annotation.</text>
</comment>
<keyword evidence="7 9" id="KW-0811">Translocation</keyword>
<dbReference type="InterPro" id="IPR054384">
    <property type="entry name" value="SecDF_P1_head"/>
</dbReference>
<dbReference type="InterPro" id="IPR048631">
    <property type="entry name" value="SecD_1st"/>
</dbReference>
<comment type="function">
    <text evidence="9">Part of the Sec protein translocase complex. Interacts with the SecYEG preprotein conducting channel. SecDF uses the proton motive force (PMF) to complete protein translocation after the ATP-dependent function of SecA.</text>
</comment>
<dbReference type="PANTHER" id="PTHR30081:SF1">
    <property type="entry name" value="PROTEIN TRANSLOCASE SUBUNIT SECD"/>
    <property type="match status" value="1"/>
</dbReference>
<dbReference type="SUPFAM" id="SSF82866">
    <property type="entry name" value="Multidrug efflux transporter AcrB transmembrane domain"/>
    <property type="match status" value="1"/>
</dbReference>
<evidence type="ECO:0000256" key="8">
    <source>
        <dbReference type="ARBA" id="ARBA00023136"/>
    </source>
</evidence>
<evidence type="ECO:0000259" key="10">
    <source>
        <dbReference type="Pfam" id="PF02355"/>
    </source>
</evidence>
<dbReference type="Gene3D" id="1.20.1640.10">
    <property type="entry name" value="Multidrug efflux transporter AcrB transmembrane domain"/>
    <property type="match status" value="1"/>
</dbReference>
<accession>A0A2H0N2U4</accession>
<feature type="transmembrane region" description="Helical" evidence="9">
    <location>
        <begin position="361"/>
        <end position="382"/>
    </location>
</feature>
<comment type="subcellular location">
    <subcellularLocation>
        <location evidence="1 9">Cell membrane</location>
        <topology evidence="1 9">Multi-pass membrane protein</topology>
    </subcellularLocation>
</comment>
<sequence>MPKENLICAFIIILAIFAGFFCYPKYLNQGVDFLNQNFSWKLSQFSEKPFRLGLDLKGGVRLEYQADLSNIEEKEKTKAMEGLRDIIERRVNIYGATEPQVLIYRGDRLIVELPGVKSIEDAINWIGQTPWLEFLELRPEEETEKILAKIEEVSGKPIEELSQIEDWQLALEHPYFKKTQLTGRYLEKTSLGFDQTTYAPIIELGFDSEGAKIFEEITEKNVGKPLAIFLDGKSIIDTDGDGKITDLDLYAPRVQEKISGGKAVITGEKNVEQAKMIIQRLNQGALPVPLGQPISQKLIGPSLGEISLDKTVKAGIIGFLAIVLFMIIFYRLPGFFASLSLIFYLIFVLALFKLIPVTLTLAGVAGFLLSLGMAVDANILIFSRMREELNQGENHLKAIEGGFHRAWPAIRDGNFTTILVGLILFWLGTSFIQGFAFTLIIGNLIGMIAAIFITNSFLKIFARTKARKINFFW</sequence>
<dbReference type="InterPro" id="IPR048634">
    <property type="entry name" value="SecD_SecF_C"/>
</dbReference>
<comment type="similarity">
    <text evidence="9">Belongs to the SecD/SecF family. SecD subfamily.</text>
</comment>
<dbReference type="InterPro" id="IPR022813">
    <property type="entry name" value="SecD/SecF_arch_bac"/>
</dbReference>
<feature type="transmembrane region" description="Helical" evidence="9">
    <location>
        <begin position="335"/>
        <end position="355"/>
    </location>
</feature>
<keyword evidence="5 9" id="KW-0653">Protein transport</keyword>
<keyword evidence="3 9" id="KW-1003">Cell membrane</keyword>
<dbReference type="AlphaFoldDB" id="A0A2H0N2U4"/>
<dbReference type="Gene3D" id="3.30.1360.200">
    <property type="match status" value="1"/>
</dbReference>
<dbReference type="Proteomes" id="UP000231139">
    <property type="component" value="Unassembled WGS sequence"/>
</dbReference>